<feature type="domain" description="Luciferase-like" evidence="1">
    <location>
        <begin position="32"/>
        <end position="281"/>
    </location>
</feature>
<dbReference type="RefSeq" id="WP_377429575.1">
    <property type="nucleotide sequence ID" value="NZ_JBHSPR010000042.1"/>
</dbReference>
<dbReference type="Proteomes" id="UP001596203">
    <property type="component" value="Unassembled WGS sequence"/>
</dbReference>
<dbReference type="InterPro" id="IPR019922">
    <property type="entry name" value="Lucif-like_OxRdatse_MSMEG_4141"/>
</dbReference>
<organism evidence="2 3">
    <name type="scientific">Plantactinospora solaniradicis</name>
    <dbReference type="NCBI Taxonomy" id="1723736"/>
    <lineage>
        <taxon>Bacteria</taxon>
        <taxon>Bacillati</taxon>
        <taxon>Actinomycetota</taxon>
        <taxon>Actinomycetes</taxon>
        <taxon>Micromonosporales</taxon>
        <taxon>Micromonosporaceae</taxon>
        <taxon>Plantactinospora</taxon>
    </lineage>
</organism>
<dbReference type="GO" id="GO:0016491">
    <property type="term" value="F:oxidoreductase activity"/>
    <property type="evidence" value="ECO:0007669"/>
    <property type="project" value="UniProtKB-KW"/>
</dbReference>
<dbReference type="NCBIfam" id="TIGR03620">
    <property type="entry name" value="F420_MSMEG_4141"/>
    <property type="match status" value="1"/>
</dbReference>
<dbReference type="InterPro" id="IPR050564">
    <property type="entry name" value="F420-G6PD/mer"/>
</dbReference>
<protein>
    <submittedName>
        <fullName evidence="2">LLM class F420-dependent oxidoreductase</fullName>
        <ecNumber evidence="2">1.-.-.-</ecNumber>
    </submittedName>
</protein>
<keyword evidence="3" id="KW-1185">Reference proteome</keyword>
<dbReference type="SUPFAM" id="SSF51679">
    <property type="entry name" value="Bacterial luciferase-like"/>
    <property type="match status" value="1"/>
</dbReference>
<name>A0ABW1KIZ5_9ACTN</name>
<accession>A0ABW1KIZ5</accession>
<dbReference type="Gene3D" id="3.20.20.30">
    <property type="entry name" value="Luciferase-like domain"/>
    <property type="match status" value="1"/>
</dbReference>
<proteinExistence type="predicted"/>
<dbReference type="PANTHER" id="PTHR43244:SF2">
    <property type="entry name" value="CONSERVED HYPOTHETICAL ALANINE AND PROLINE-RICH PROTEIN"/>
    <property type="match status" value="1"/>
</dbReference>
<dbReference type="PANTHER" id="PTHR43244">
    <property type="match status" value="1"/>
</dbReference>
<gene>
    <name evidence="2" type="ORF">ACFP2T_35310</name>
</gene>
<dbReference type="EC" id="1.-.-.-" evidence="2"/>
<evidence type="ECO:0000259" key="1">
    <source>
        <dbReference type="Pfam" id="PF00296"/>
    </source>
</evidence>
<keyword evidence="2" id="KW-0560">Oxidoreductase</keyword>
<dbReference type="InterPro" id="IPR036661">
    <property type="entry name" value="Luciferase-like_sf"/>
</dbReference>
<dbReference type="EMBL" id="JBHSPR010000042">
    <property type="protein sequence ID" value="MFC6021425.1"/>
    <property type="molecule type" value="Genomic_DNA"/>
</dbReference>
<dbReference type="Pfam" id="PF00296">
    <property type="entry name" value="Bac_luciferase"/>
    <property type="match status" value="1"/>
</dbReference>
<dbReference type="InterPro" id="IPR011251">
    <property type="entry name" value="Luciferase-like_dom"/>
</dbReference>
<comment type="caution">
    <text evidence="2">The sequence shown here is derived from an EMBL/GenBank/DDBJ whole genome shotgun (WGS) entry which is preliminary data.</text>
</comment>
<reference evidence="3" key="1">
    <citation type="journal article" date="2019" name="Int. J. Syst. Evol. Microbiol.">
        <title>The Global Catalogue of Microorganisms (GCM) 10K type strain sequencing project: providing services to taxonomists for standard genome sequencing and annotation.</title>
        <authorList>
            <consortium name="The Broad Institute Genomics Platform"/>
            <consortium name="The Broad Institute Genome Sequencing Center for Infectious Disease"/>
            <person name="Wu L."/>
            <person name="Ma J."/>
        </authorList>
    </citation>
    <scope>NUCLEOTIDE SEQUENCE [LARGE SCALE GENOMIC DNA]</scope>
    <source>
        <strain evidence="3">ZS-35-S2</strain>
    </source>
</reference>
<evidence type="ECO:0000313" key="2">
    <source>
        <dbReference type="EMBL" id="MFC6021425.1"/>
    </source>
</evidence>
<sequence>MSAQERSGDIDLPDLKRQVGRVGVWTSVFGSQSAGFAREAAAEIEHLGYGALWVGETPSNKEALVHSGILLGATRRMVIATGIANIWVRDATAAANGANALAEAYDGRFLLGLGVSHAPLVSARGHDYRKPLAAIRDYLDAMDASRYDGPLPLRAPRVLAALRTGMLELAARRTDGAHPYFTTPEHTLRARKILGPEPLLAPEQAVVLDSDPVRARERARKYTSRYLTLPNYVNNLRDLGWAEQDLTGGGSDALVDAIVPWGDPASVAERIRAHHGAGADHVCVQPLVDHPDDLLTQLRVLAPLLLRG</sequence>
<evidence type="ECO:0000313" key="3">
    <source>
        <dbReference type="Proteomes" id="UP001596203"/>
    </source>
</evidence>